<name>A0ABS0ENN5_9BURK</name>
<proteinExistence type="predicted"/>
<dbReference type="RefSeq" id="WP_175624911.1">
    <property type="nucleotide sequence ID" value="NZ_JADOEL010000001.1"/>
</dbReference>
<dbReference type="GO" id="GO:0016787">
    <property type="term" value="F:hydrolase activity"/>
    <property type="evidence" value="ECO:0007669"/>
    <property type="project" value="UniProtKB-KW"/>
</dbReference>
<reference evidence="3 4" key="1">
    <citation type="submission" date="2020-11" db="EMBL/GenBank/DDBJ databases">
        <title>WGS of Herminiimonas contaminans strain Marseille-Q4544 isolated from planarians Schmidtea mediterranea.</title>
        <authorList>
            <person name="Kangale L."/>
        </authorList>
    </citation>
    <scope>NUCLEOTIDE SEQUENCE [LARGE SCALE GENOMIC DNA]</scope>
    <source>
        <strain evidence="3 4">Marseille-Q4544</strain>
    </source>
</reference>
<dbReference type="PANTHER" id="PTHR48081">
    <property type="entry name" value="AB HYDROLASE SUPERFAMILY PROTEIN C4A8.06C"/>
    <property type="match status" value="1"/>
</dbReference>
<dbReference type="EMBL" id="JADOEL010000001">
    <property type="protein sequence ID" value="MBF8176452.1"/>
    <property type="molecule type" value="Genomic_DNA"/>
</dbReference>
<feature type="domain" description="BD-FAE-like" evidence="2">
    <location>
        <begin position="66"/>
        <end position="157"/>
    </location>
</feature>
<organism evidence="3 4">
    <name type="scientific">Herminiimonas contaminans</name>
    <dbReference type="NCBI Taxonomy" id="1111140"/>
    <lineage>
        <taxon>Bacteria</taxon>
        <taxon>Pseudomonadati</taxon>
        <taxon>Pseudomonadota</taxon>
        <taxon>Betaproteobacteria</taxon>
        <taxon>Burkholderiales</taxon>
        <taxon>Oxalobacteraceae</taxon>
        <taxon>Herminiimonas</taxon>
    </lineage>
</organism>
<dbReference type="InterPro" id="IPR029058">
    <property type="entry name" value="AB_hydrolase_fold"/>
</dbReference>
<dbReference type="PANTHER" id="PTHR48081:SF33">
    <property type="entry name" value="KYNURENINE FORMAMIDASE"/>
    <property type="match status" value="1"/>
</dbReference>
<accession>A0ABS0ENN5</accession>
<dbReference type="SUPFAM" id="SSF53474">
    <property type="entry name" value="alpha/beta-Hydrolases"/>
    <property type="match status" value="1"/>
</dbReference>
<evidence type="ECO:0000256" key="1">
    <source>
        <dbReference type="ARBA" id="ARBA00022801"/>
    </source>
</evidence>
<evidence type="ECO:0000313" key="4">
    <source>
        <dbReference type="Proteomes" id="UP000657372"/>
    </source>
</evidence>
<keyword evidence="4" id="KW-1185">Reference proteome</keyword>
<gene>
    <name evidence="3" type="ORF">IXC47_02010</name>
</gene>
<dbReference type="InterPro" id="IPR049492">
    <property type="entry name" value="BD-FAE-like_dom"/>
</dbReference>
<comment type="caution">
    <text evidence="3">The sequence shown here is derived from an EMBL/GenBank/DDBJ whole genome shotgun (WGS) entry which is preliminary data.</text>
</comment>
<keyword evidence="1 3" id="KW-0378">Hydrolase</keyword>
<evidence type="ECO:0000313" key="3">
    <source>
        <dbReference type="EMBL" id="MBF8176452.1"/>
    </source>
</evidence>
<protein>
    <submittedName>
        <fullName evidence="3">Alpha/beta hydrolase</fullName>
    </submittedName>
</protein>
<dbReference type="Proteomes" id="UP000657372">
    <property type="component" value="Unassembled WGS sequence"/>
</dbReference>
<dbReference type="Gene3D" id="3.40.50.1820">
    <property type="entry name" value="alpha/beta hydrolase"/>
    <property type="match status" value="1"/>
</dbReference>
<dbReference type="Pfam" id="PF20434">
    <property type="entry name" value="BD-FAE"/>
    <property type="match status" value="1"/>
</dbReference>
<evidence type="ECO:0000259" key="2">
    <source>
        <dbReference type="Pfam" id="PF20434"/>
    </source>
</evidence>
<sequence length="273" mass="29454">MNSIYHGMDQAALDAGYNNSLAVKDSPAILKDFDQRSAALRAEYGQRLDLRYGPAERNRIDYFAGNKPGPLLVFIHGGYWQMRAKETFSFLAAGPLAHGMHVALIGYTLAPDATLTEIVAEVRAGIAWLRQHAAEFGADVERIVVSGWSAGGHLTAMCVDEPGVIGGVAISGIYDLEPIRLCYLNNKLQLSAAEEKELSPLLLPLSPRPLTLMYGSDELAELQRQSEQFGAARNALPGALVPLAQRNHFTILNDLAAVDGAITREVCVIAGIA</sequence>
<dbReference type="InterPro" id="IPR050300">
    <property type="entry name" value="GDXG_lipolytic_enzyme"/>
</dbReference>